<gene>
    <name evidence="1" type="ORF">MRATA1EN1_LOCUS3965</name>
</gene>
<dbReference type="EMBL" id="OX459948">
    <property type="protein sequence ID" value="CAI9155003.1"/>
    <property type="molecule type" value="Genomic_DNA"/>
</dbReference>
<reference evidence="1" key="1">
    <citation type="submission" date="2023-04" db="EMBL/GenBank/DDBJ databases">
        <authorList>
            <consortium name="ELIXIR-Norway"/>
        </authorList>
    </citation>
    <scope>NUCLEOTIDE SEQUENCE [LARGE SCALE GENOMIC DNA]</scope>
</reference>
<proteinExistence type="predicted"/>
<sequence>MPLRWSEVPSPHHGPDHLSCPQQGPFTHTAWDCSPRCVGGEWGMHISQLGVTAPALNGWSRPRCCGKRGGESQRVALDLALALTCSVLSVPPHPPSWPPLSLAQAKSYRGTMTVTPSRDNKVIA</sequence>
<organism evidence="1 2">
    <name type="scientific">Rangifer tarandus platyrhynchus</name>
    <name type="common">Svalbard reindeer</name>
    <dbReference type="NCBI Taxonomy" id="3082113"/>
    <lineage>
        <taxon>Eukaryota</taxon>
        <taxon>Metazoa</taxon>
        <taxon>Chordata</taxon>
        <taxon>Craniata</taxon>
        <taxon>Vertebrata</taxon>
        <taxon>Euteleostomi</taxon>
        <taxon>Mammalia</taxon>
        <taxon>Eutheria</taxon>
        <taxon>Laurasiatheria</taxon>
        <taxon>Artiodactyla</taxon>
        <taxon>Ruminantia</taxon>
        <taxon>Pecora</taxon>
        <taxon>Cervidae</taxon>
        <taxon>Odocoileinae</taxon>
        <taxon>Rangifer</taxon>
    </lineage>
</organism>
<accession>A0ABN8Y067</accession>
<keyword evidence="2" id="KW-1185">Reference proteome</keyword>
<dbReference type="Proteomes" id="UP001176941">
    <property type="component" value="Chromosome 12"/>
</dbReference>
<protein>
    <submittedName>
        <fullName evidence="1">Uncharacterized protein</fullName>
    </submittedName>
</protein>
<evidence type="ECO:0000313" key="1">
    <source>
        <dbReference type="EMBL" id="CAI9155003.1"/>
    </source>
</evidence>
<evidence type="ECO:0000313" key="2">
    <source>
        <dbReference type="Proteomes" id="UP001176941"/>
    </source>
</evidence>
<name>A0ABN8Y067_RANTA</name>